<dbReference type="EMBL" id="HBKQ01038246">
    <property type="protein sequence ID" value="CAE2260332.1"/>
    <property type="molecule type" value="Transcribed_RNA"/>
</dbReference>
<feature type="region of interest" description="Disordered" evidence="1">
    <location>
        <begin position="22"/>
        <end position="47"/>
    </location>
</feature>
<dbReference type="Pfam" id="PF13489">
    <property type="entry name" value="Methyltransf_23"/>
    <property type="match status" value="1"/>
</dbReference>
<proteinExistence type="predicted"/>
<organism evidence="3">
    <name type="scientific">Odontella aurita</name>
    <dbReference type="NCBI Taxonomy" id="265563"/>
    <lineage>
        <taxon>Eukaryota</taxon>
        <taxon>Sar</taxon>
        <taxon>Stramenopiles</taxon>
        <taxon>Ochrophyta</taxon>
        <taxon>Bacillariophyta</taxon>
        <taxon>Mediophyceae</taxon>
        <taxon>Biddulphiophycidae</taxon>
        <taxon>Eupodiscales</taxon>
        <taxon>Odontellaceae</taxon>
        <taxon>Odontella</taxon>
    </lineage>
</organism>
<evidence type="ECO:0008006" key="4">
    <source>
        <dbReference type="Google" id="ProtNLM"/>
    </source>
</evidence>
<evidence type="ECO:0000313" key="2">
    <source>
        <dbReference type="EMBL" id="CAE2260330.1"/>
    </source>
</evidence>
<dbReference type="Gene3D" id="3.40.50.150">
    <property type="entry name" value="Vaccinia Virus protein VP39"/>
    <property type="match status" value="1"/>
</dbReference>
<dbReference type="SUPFAM" id="SSF53335">
    <property type="entry name" value="S-adenosyl-L-methionine-dependent methyltransferases"/>
    <property type="match status" value="1"/>
</dbReference>
<reference evidence="3" key="1">
    <citation type="submission" date="2021-01" db="EMBL/GenBank/DDBJ databases">
        <authorList>
            <person name="Corre E."/>
            <person name="Pelletier E."/>
            <person name="Niang G."/>
            <person name="Scheremetjew M."/>
            <person name="Finn R."/>
            <person name="Kale V."/>
            <person name="Holt S."/>
            <person name="Cochrane G."/>
            <person name="Meng A."/>
            <person name="Brown T."/>
            <person name="Cohen L."/>
        </authorList>
    </citation>
    <scope>NUCLEOTIDE SEQUENCE</scope>
    <source>
        <strain evidence="3">Isolate 1302-5</strain>
    </source>
</reference>
<gene>
    <name evidence="2" type="ORF">OAUR00152_LOCUS26418</name>
    <name evidence="3" type="ORF">OAUR00152_LOCUS26419</name>
</gene>
<dbReference type="AlphaFoldDB" id="A0A6U6GYX8"/>
<sequence length="329" mass="36769">MAAKGGVLGCSPIASSALDGVRAAENGAPPSPGDDLDQTGGDLRHGTISSERIEELWRTKVRPSKSYLRKYADIAPHVEENQRSGRKWQWEGKAFGRIWTVLDFREWAAKYNLTEPDHLLSTSLGDPELEYLRPRNVTEYVHRKDGMPNDGDLHYIPEEVNPSRDFDLVVFSQTMEHLYDPLLCLRNLFGFMRPGGYIFTSTCTTNQPHMTPFHFFHYTPMGLAVMLERAGFEVLEVGVWGNVEYDMGLFRDHKWSDYRDLVRAGGGRGGAPPARGRRLSGAFVKANSVQSGSFVVARGGGAQRSEALIANEAETNPDDVWILARKPLE</sequence>
<protein>
    <recommendedName>
        <fullName evidence="4">Methyltransferase type 11 domain-containing protein</fullName>
    </recommendedName>
</protein>
<accession>A0A6U6GYX8</accession>
<evidence type="ECO:0000313" key="3">
    <source>
        <dbReference type="EMBL" id="CAE2260332.1"/>
    </source>
</evidence>
<evidence type="ECO:0000256" key="1">
    <source>
        <dbReference type="SAM" id="MobiDB-lite"/>
    </source>
</evidence>
<dbReference type="InterPro" id="IPR029063">
    <property type="entry name" value="SAM-dependent_MTases_sf"/>
</dbReference>
<dbReference type="EMBL" id="HBKQ01038245">
    <property type="protein sequence ID" value="CAE2260330.1"/>
    <property type="molecule type" value="Transcribed_RNA"/>
</dbReference>
<name>A0A6U6GYX8_9STRA</name>